<proteinExistence type="predicted"/>
<dbReference type="Gene3D" id="3.90.190.10">
    <property type="entry name" value="Protein tyrosine phosphatase superfamily"/>
    <property type="match status" value="2"/>
</dbReference>
<protein>
    <recommendedName>
        <fullName evidence="5">Paladin</fullName>
    </recommendedName>
</protein>
<dbReference type="EMBL" id="CAKKTJ010000095">
    <property type="protein sequence ID" value="CAH0474104.1"/>
    <property type="molecule type" value="Genomic_DNA"/>
</dbReference>
<evidence type="ECO:0008006" key="5">
    <source>
        <dbReference type="Google" id="ProtNLM"/>
    </source>
</evidence>
<dbReference type="SUPFAM" id="SSF52799">
    <property type="entry name" value="(Phosphotyrosine protein) phosphatases II"/>
    <property type="match status" value="2"/>
</dbReference>
<dbReference type="InterPro" id="IPR050561">
    <property type="entry name" value="PTP"/>
</dbReference>
<gene>
    <name evidence="2" type="ORF">PBS001_LOCUS5136</name>
    <name evidence="1" type="ORF">PBS003_LOCUS972</name>
</gene>
<organism evidence="1 4">
    <name type="scientific">Peronospora belbahrii</name>
    <dbReference type="NCBI Taxonomy" id="622444"/>
    <lineage>
        <taxon>Eukaryota</taxon>
        <taxon>Sar</taxon>
        <taxon>Stramenopiles</taxon>
        <taxon>Oomycota</taxon>
        <taxon>Peronosporomycetes</taxon>
        <taxon>Peronosporales</taxon>
        <taxon>Peronosporaceae</taxon>
        <taxon>Peronospora</taxon>
    </lineage>
</organism>
<dbReference type="EMBL" id="CAKLCB010000264">
    <property type="protein sequence ID" value="CAH0518571.1"/>
    <property type="molecule type" value="Genomic_DNA"/>
</dbReference>
<dbReference type="Pfam" id="PF14566">
    <property type="entry name" value="PTPlike_phytase"/>
    <property type="match status" value="2"/>
</dbReference>
<comment type="caution">
    <text evidence="1">The sequence shown here is derived from an EMBL/GenBank/DDBJ whole genome shotgun (WGS) entry which is preliminary data.</text>
</comment>
<dbReference type="CDD" id="cd14496">
    <property type="entry name" value="PTP_paladin"/>
    <property type="match status" value="1"/>
</dbReference>
<sequence length="974" mass="111679">MEELDVLLDGIYVRAREIQTAQDPEKKLREFLDPVRAFLVQKLHQESTESVHSFSNSSNGITIDPRPFSYISGAAAKFQKMVTRSPSSQGLSTRRNGNKLAVKLPQTYLYDAANRLHVLVTGTKTLSIDTSREQEQQSKAAIHIEALVEDHSQRHILARQSSHMVQGTKILKQFVLKTDRISTCHELDVPPENMAPNFRRLEGTPLYGSGQPSLGELQMMLDRVAADGFTKVVWVNLSEEAVIYVKGKPFTARHSAMLAESDLIPGITGHKIQVLESSLKSSLQEELKAANNRFEFWNEVALREHELVVDRAEPGHVMTLPELYESTEVAKYNDTLHSVMYRRIPIERENAPEQGHLEGLMRLVEAAKDDNSTAFVFNCQVGKHRTTTAMVIARLVCQRHSLDLANLRMNAPLAEEEHPNKGFEAGNFAVIREVQKYLKNGREAKRWVDDAINECATVCNIRTVINTYHDLSLAAAKPAKRSYYLHHAMSFLERYFYLIVFGAYIIEQKDGIGEFADNNTQPSFSKWLQQHPDMFRMLDDLGGVRYKSDKVLSKCVLKMDHFFGIARIPFELTPNIPNYRRIASEPIFGTAQCLENGIIDVIEHLRGEFDRAIWINLREEAVIYVTGRPFCVRHEDDLMVNMEYPGIEVDEITAIERQVKLELQTKVQKDKGLFVYWYEPREMVNDETVEHIDPLVDVKTLTEVYKDAVEQTGFDLRYARIPVSDETAPEEKDLDDMVRLLLPSFLNELGLQLPSDETPSLSQKKLKTAVICNCQMGRGRTTTALVCVYMLRVVLEESASSLLTPSCETSSLKKLLDGRTTGHRRHSAAIAGEFVVIRKLLKTLNNGSDCKLLVDYAIDQCEHMQNLRDCISQCRDLAMDRDLPSTKRDFFMLRAVNYLERYFYLMCFASYVLEERVHYFQRNLFVTWMNERYGSALYELLDNLCFEEEIGAETHVSSMRWRWRRKRKLVSRLE</sequence>
<accession>A0AAU9KP08</accession>
<dbReference type="SMART" id="SM01301">
    <property type="entry name" value="PTPlike_phytase"/>
    <property type="match status" value="2"/>
</dbReference>
<evidence type="ECO:0000313" key="1">
    <source>
        <dbReference type="EMBL" id="CAH0474104.1"/>
    </source>
</evidence>
<dbReference type="InterPro" id="IPR029021">
    <property type="entry name" value="Prot-tyrosine_phosphatase-like"/>
</dbReference>
<dbReference type="Proteomes" id="UP001158986">
    <property type="component" value="Unassembled WGS sequence"/>
</dbReference>
<name>A0AAU9KP08_9STRA</name>
<evidence type="ECO:0000313" key="3">
    <source>
        <dbReference type="Proteomes" id="UP001158986"/>
    </source>
</evidence>
<dbReference type="Proteomes" id="UP001160483">
    <property type="component" value="Unassembled WGS sequence"/>
</dbReference>
<keyword evidence="3" id="KW-1185">Reference proteome</keyword>
<evidence type="ECO:0000313" key="4">
    <source>
        <dbReference type="Proteomes" id="UP001160483"/>
    </source>
</evidence>
<reference evidence="1 3" key="1">
    <citation type="submission" date="2021-11" db="EMBL/GenBank/DDBJ databases">
        <authorList>
            <person name="Islam A."/>
            <person name="Islam S."/>
            <person name="Flora M.S."/>
            <person name="Rahman M."/>
            <person name="Ziaur R.M."/>
            <person name="Epstein J.H."/>
            <person name="Hassan M."/>
            <person name="Klassen M."/>
            <person name="Woodard K."/>
            <person name="Webb A."/>
            <person name="Webby R.J."/>
            <person name="El Zowalaty M.E."/>
        </authorList>
    </citation>
    <scope>NUCLEOTIDE SEQUENCE</scope>
    <source>
        <strain evidence="2">Pbs1</strain>
        <strain evidence="1">Pbs3</strain>
    </source>
</reference>
<dbReference type="PANTHER" id="PTHR23339">
    <property type="entry name" value="TYROSINE SPECIFIC PROTEIN PHOSPHATASE AND DUAL SPECIFICITY PROTEIN PHOSPHATASE"/>
    <property type="match status" value="1"/>
</dbReference>
<dbReference type="AlphaFoldDB" id="A0AAU9KP08"/>
<evidence type="ECO:0000313" key="2">
    <source>
        <dbReference type="EMBL" id="CAH0518571.1"/>
    </source>
</evidence>